<accession>A4CGT8</accession>
<proteinExistence type="predicted"/>
<dbReference type="eggNOG" id="COG3652">
    <property type="taxonomic scope" value="Bacteria"/>
</dbReference>
<dbReference type="Proteomes" id="UP000009049">
    <property type="component" value="Chromosome"/>
</dbReference>
<dbReference type="OrthoDB" id="883203at2"/>
<dbReference type="Gene3D" id="1.20.1260.10">
    <property type="match status" value="1"/>
</dbReference>
<dbReference type="EMBL" id="CP001712">
    <property type="protein sequence ID" value="EAR16146.1"/>
    <property type="molecule type" value="Genomic_DNA"/>
</dbReference>
<dbReference type="HOGENOM" id="CLU_079636_3_1_10"/>
<evidence type="ECO:0000256" key="1">
    <source>
        <dbReference type="SAM" id="SignalP"/>
    </source>
</evidence>
<dbReference type="Pfam" id="PF13628">
    <property type="entry name" value="DUF4142"/>
    <property type="match status" value="1"/>
</dbReference>
<dbReference type="InterPro" id="IPR012347">
    <property type="entry name" value="Ferritin-like"/>
</dbReference>
<reference evidence="3 4" key="1">
    <citation type="journal article" date="2009" name="J. Bacteriol.">
        <title>Complete genome sequence of Robiginitalea biformata HTCC2501.</title>
        <authorList>
            <person name="Oh H.M."/>
            <person name="Giovannoni S.J."/>
            <person name="Lee K."/>
            <person name="Ferriera S."/>
            <person name="Johnson J."/>
            <person name="Cho J.C."/>
        </authorList>
    </citation>
    <scope>NUCLEOTIDE SEQUENCE [LARGE SCALE GENOMIC DNA]</scope>
    <source>
        <strain evidence="4">ATCC BAA-864 / HTCC2501 / KCTC 12146</strain>
    </source>
</reference>
<feature type="domain" description="DUF4142" evidence="2">
    <location>
        <begin position="27"/>
        <end position="167"/>
    </location>
</feature>
<dbReference type="PANTHER" id="PTHR38593:SF1">
    <property type="entry name" value="BLR2558 PROTEIN"/>
    <property type="match status" value="1"/>
</dbReference>
<evidence type="ECO:0000313" key="3">
    <source>
        <dbReference type="EMBL" id="EAR16146.1"/>
    </source>
</evidence>
<keyword evidence="4" id="KW-1185">Reference proteome</keyword>
<feature type="chain" id="PRO_5002666366" description="DUF4142 domain-containing protein" evidence="1">
    <location>
        <begin position="21"/>
        <end position="174"/>
    </location>
</feature>
<evidence type="ECO:0000313" key="4">
    <source>
        <dbReference type="Proteomes" id="UP000009049"/>
    </source>
</evidence>
<gene>
    <name evidence="3" type="ordered locus">RB2501_04590</name>
</gene>
<dbReference type="RefSeq" id="WP_012813841.1">
    <property type="nucleotide sequence ID" value="NC_013222.1"/>
</dbReference>
<dbReference type="KEGG" id="rbi:RB2501_04590"/>
<dbReference type="AlphaFoldDB" id="A4CGT8"/>
<dbReference type="InterPro" id="IPR025419">
    <property type="entry name" value="DUF4142"/>
</dbReference>
<protein>
    <recommendedName>
        <fullName evidence="2">DUF4142 domain-containing protein</fullName>
    </recommendedName>
</protein>
<dbReference type="STRING" id="313596.RB2501_04590"/>
<dbReference type="PANTHER" id="PTHR38593">
    <property type="entry name" value="BLR2558 PROTEIN"/>
    <property type="match status" value="1"/>
</dbReference>
<name>A4CGT8_ROBBH</name>
<evidence type="ECO:0000259" key="2">
    <source>
        <dbReference type="Pfam" id="PF13628"/>
    </source>
</evidence>
<feature type="signal peptide" evidence="1">
    <location>
        <begin position="1"/>
        <end position="20"/>
    </location>
</feature>
<keyword evidence="1" id="KW-0732">Signal</keyword>
<organism evidence="3 4">
    <name type="scientific">Robiginitalea biformata (strain ATCC BAA-864 / DSM 15991 / KCTC 12146 / HTCC2501)</name>
    <dbReference type="NCBI Taxonomy" id="313596"/>
    <lineage>
        <taxon>Bacteria</taxon>
        <taxon>Pseudomonadati</taxon>
        <taxon>Bacteroidota</taxon>
        <taxon>Flavobacteriia</taxon>
        <taxon>Flavobacteriales</taxon>
        <taxon>Flavobacteriaceae</taxon>
        <taxon>Robiginitalea</taxon>
    </lineage>
</organism>
<sequence>MKKLVIICCLGLFASATLLGQDKTNLSDAEIASVAVVANQIDIEFAEMAIKKSRNAEILDFAKRMVQDHQAVIGQASALVSKLGVQPQDNPISQSMLADARLTQKELRKAPRKAFDARYIANEVAYHKAVIEAIRDVLVPNTENGELKELLQTVLPALEAHLGHAEMVQKKLGK</sequence>